<dbReference type="PANTHER" id="PTHR35800">
    <property type="entry name" value="PROTEIN JAG"/>
    <property type="match status" value="1"/>
</dbReference>
<evidence type="ECO:0000313" key="8">
    <source>
        <dbReference type="EMBL" id="EGF87856.1"/>
    </source>
</evidence>
<keyword evidence="3 6" id="KW-0133">Cell shape</keyword>
<dbReference type="Pfam" id="PF14804">
    <property type="entry name" value="Jag_N"/>
    <property type="match status" value="1"/>
</dbReference>
<dbReference type="RefSeq" id="WP_003147424.1">
    <property type="nucleotide sequence ID" value="NZ_GL883584.1"/>
</dbReference>
<dbReference type="GO" id="GO:0003723">
    <property type="term" value="F:RNA binding"/>
    <property type="evidence" value="ECO:0007669"/>
    <property type="project" value="UniProtKB-UniRule"/>
</dbReference>
<evidence type="ECO:0000313" key="9">
    <source>
        <dbReference type="Proteomes" id="UP000004773"/>
    </source>
</evidence>
<dbReference type="PROSITE" id="PS51061">
    <property type="entry name" value="R3H"/>
    <property type="match status" value="1"/>
</dbReference>
<dbReference type="Proteomes" id="UP000004773">
    <property type="component" value="Unassembled WGS sequence"/>
</dbReference>
<dbReference type="Pfam" id="PF01424">
    <property type="entry name" value="R3H"/>
    <property type="match status" value="1"/>
</dbReference>
<dbReference type="SMART" id="SM00393">
    <property type="entry name" value="R3H"/>
    <property type="match status" value="1"/>
</dbReference>
<dbReference type="GO" id="GO:0009252">
    <property type="term" value="P:peptidoglycan biosynthetic process"/>
    <property type="evidence" value="ECO:0007669"/>
    <property type="project" value="UniProtKB-UniRule"/>
</dbReference>
<dbReference type="GO" id="GO:0008360">
    <property type="term" value="P:regulation of cell shape"/>
    <property type="evidence" value="ECO:0007669"/>
    <property type="project" value="UniProtKB-KW"/>
</dbReference>
<comment type="domain">
    <text evidence="6">Has an N-terminal Jag-N domain and 2 RNA-binding domains (KH and R3H).</text>
</comment>
<dbReference type="InterPro" id="IPR032782">
    <property type="entry name" value="KhpB_N"/>
</dbReference>
<dbReference type="Gene3D" id="3.30.300.20">
    <property type="match status" value="1"/>
</dbReference>
<dbReference type="Gene3D" id="3.30.30.80">
    <property type="entry name" value="probable RNA-binding protein from clostridium symbiosum atcc 14940"/>
    <property type="match status" value="1"/>
</dbReference>
<evidence type="ECO:0000259" key="7">
    <source>
        <dbReference type="PROSITE" id="PS51061"/>
    </source>
</evidence>
<dbReference type="InterPro" id="IPR001374">
    <property type="entry name" value="R3H_dom"/>
</dbReference>
<dbReference type="CDD" id="cd02644">
    <property type="entry name" value="R3H_jag"/>
    <property type="match status" value="1"/>
</dbReference>
<keyword evidence="2 6" id="KW-0694">RNA-binding</keyword>
<comment type="caution">
    <text evidence="6">Lacks conserved residue(s) required for the propagation of feature annotation.</text>
</comment>
<dbReference type="InterPro" id="IPR039247">
    <property type="entry name" value="KhpB"/>
</dbReference>
<name>A0AA87DV89_9BACL</name>
<dbReference type="EMBL" id="ACRO01000022">
    <property type="protein sequence ID" value="EGF87856.1"/>
    <property type="molecule type" value="Genomic_DNA"/>
</dbReference>
<comment type="subunit">
    <text evidence="6">Forms a complex with KhpA.</text>
</comment>
<dbReference type="CDD" id="cd02414">
    <property type="entry name" value="KH-II_Jag"/>
    <property type="match status" value="1"/>
</dbReference>
<keyword evidence="1 6" id="KW-0963">Cytoplasm</keyword>
<dbReference type="InterPro" id="IPR015946">
    <property type="entry name" value="KH_dom-like_a/b"/>
</dbReference>
<proteinExistence type="inferred from homology"/>
<dbReference type="InterPro" id="IPR036867">
    <property type="entry name" value="R3H_dom_sf"/>
</dbReference>
<organism evidence="8 9">
    <name type="scientific">Gemella haemolysans M341</name>
    <dbReference type="NCBI Taxonomy" id="562981"/>
    <lineage>
        <taxon>Bacteria</taxon>
        <taxon>Bacillati</taxon>
        <taxon>Bacillota</taxon>
        <taxon>Bacilli</taxon>
        <taxon>Bacillales</taxon>
        <taxon>Gemellaceae</taxon>
        <taxon>Gemella</taxon>
    </lineage>
</organism>
<comment type="function">
    <text evidence="6">A probable RNA chaperone. Forms a complex with KhpA which binds to cellular RNA and controls its expression. Plays a role in peptidoglycan (PG) homeostasis and cell length regulation.</text>
</comment>
<keyword evidence="4 6" id="KW-0143">Chaperone</keyword>
<dbReference type="AlphaFoldDB" id="A0AA87DV89"/>
<protein>
    <recommendedName>
        <fullName evidence="6">RNA-binding protein KhpB</fullName>
    </recommendedName>
    <alternativeName>
        <fullName evidence="6">RNA-binding protein EloR</fullName>
    </alternativeName>
</protein>
<evidence type="ECO:0000256" key="1">
    <source>
        <dbReference type="ARBA" id="ARBA00022490"/>
    </source>
</evidence>
<dbReference type="GO" id="GO:0071555">
    <property type="term" value="P:cell wall organization"/>
    <property type="evidence" value="ECO:0007669"/>
    <property type="project" value="UniProtKB-KW"/>
</dbReference>
<dbReference type="InterPro" id="IPR038247">
    <property type="entry name" value="Jag_N_dom_sf"/>
</dbReference>
<comment type="caution">
    <text evidence="8">The sequence shown here is derived from an EMBL/GenBank/DDBJ whole genome shotgun (WGS) entry which is preliminary data.</text>
</comment>
<comment type="subcellular location">
    <subcellularLocation>
        <location evidence="6">Cytoplasm</location>
    </subcellularLocation>
</comment>
<evidence type="ECO:0000256" key="5">
    <source>
        <dbReference type="ARBA" id="ARBA00023316"/>
    </source>
</evidence>
<dbReference type="NCBIfam" id="NF041568">
    <property type="entry name" value="Jag_EloR"/>
    <property type="match status" value="1"/>
</dbReference>
<keyword evidence="5 6" id="KW-0961">Cell wall biogenesis/degradation</keyword>
<dbReference type="PANTHER" id="PTHR35800:SF1">
    <property type="entry name" value="RNA-BINDING PROTEIN KHPB"/>
    <property type="match status" value="1"/>
</dbReference>
<reference evidence="8 9" key="1">
    <citation type="submission" date="2011-03" db="EMBL/GenBank/DDBJ databases">
        <title>The Genome Sequence of Gemella haemolysans M341.</title>
        <authorList>
            <consortium name="The Broad Institute Genome Sequencing Platform"/>
            <consortium name="The Broad Institute Genome Sequencing Center for Infectious Disease"/>
            <person name="Earl A."/>
            <person name="Ward D."/>
            <person name="Feldgarden M."/>
            <person name="Gevers D."/>
            <person name="Sibley C.D."/>
            <person name="Field T.R."/>
            <person name="Grinwis M."/>
            <person name="Eshaghurshan C.S."/>
            <person name="Surette M.G."/>
            <person name="Young S.K."/>
            <person name="Zeng Q."/>
            <person name="Gargeya S."/>
            <person name="Fitzgerald M."/>
            <person name="Haas B."/>
            <person name="Abouelleil A."/>
            <person name="Alvarado L."/>
            <person name="Arachchi H.M."/>
            <person name="Berlin A."/>
            <person name="Brown A."/>
            <person name="Chapman S.B."/>
            <person name="Chen Z."/>
            <person name="Dunbar C."/>
            <person name="Freedman E."/>
            <person name="Gearin G."/>
            <person name="Gellesch M."/>
            <person name="Goldberg J."/>
            <person name="Griggs A."/>
            <person name="Gujja S."/>
            <person name="Heilman E.R."/>
            <person name="Heiman D."/>
            <person name="Howarth C."/>
            <person name="Larson L."/>
            <person name="Lui A."/>
            <person name="MacDonald P.J.P."/>
            <person name="Mehta T."/>
            <person name="Montmayeur A."/>
            <person name="Murphy C."/>
            <person name="Neiman D."/>
            <person name="Pearson M."/>
            <person name="Priest M."/>
            <person name="Roberts A."/>
            <person name="Saif S."/>
            <person name="Shea T."/>
            <person name="Shenoy N."/>
            <person name="Sisk P."/>
            <person name="Stolte C."/>
            <person name="Sykes S."/>
            <person name="White J."/>
            <person name="Yandava C."/>
            <person name="Wortman J."/>
            <person name="Nusbaum C."/>
            <person name="Birren B."/>
        </authorList>
    </citation>
    <scope>NUCLEOTIDE SEQUENCE [LARGE SCALE GENOMIC DNA]</scope>
    <source>
        <strain evidence="8 9">M341</strain>
    </source>
</reference>
<dbReference type="SUPFAM" id="SSF82708">
    <property type="entry name" value="R3H domain"/>
    <property type="match status" value="1"/>
</dbReference>
<dbReference type="SMART" id="SM01245">
    <property type="entry name" value="Jag_N"/>
    <property type="match status" value="1"/>
</dbReference>
<dbReference type="Pfam" id="PF13083">
    <property type="entry name" value="KH_KhpA-B"/>
    <property type="match status" value="1"/>
</dbReference>
<dbReference type="HAMAP" id="MF_00867">
    <property type="entry name" value="KhpB"/>
    <property type="match status" value="1"/>
</dbReference>
<dbReference type="GO" id="GO:0005737">
    <property type="term" value="C:cytoplasm"/>
    <property type="evidence" value="ECO:0007669"/>
    <property type="project" value="UniProtKB-SubCell"/>
</dbReference>
<evidence type="ECO:0000256" key="6">
    <source>
        <dbReference type="HAMAP-Rule" id="MF_00867"/>
    </source>
</evidence>
<dbReference type="InterPro" id="IPR034079">
    <property type="entry name" value="R3H_KhpB"/>
</dbReference>
<feature type="domain" description="R3H" evidence="7">
    <location>
        <begin position="224"/>
        <end position="289"/>
    </location>
</feature>
<evidence type="ECO:0000256" key="2">
    <source>
        <dbReference type="ARBA" id="ARBA00022884"/>
    </source>
</evidence>
<evidence type="ECO:0000256" key="3">
    <source>
        <dbReference type="ARBA" id="ARBA00022960"/>
    </source>
</evidence>
<sequence>MEKEYYYIGATVDEAIKKGLKDLALSEDAVKIEVIEGGSTGIFGLFKKEAKVKLIPLDEEYNKDEAVAKVIEVEKKEEKVVEVEETTEKTEEVSVEKVVEQEARVEKTEIVEEETVVEIEEAETAEEPVKKAKREDYIVKNQDRIVSYLQNIVIAMGYPDVTVDFREDGNRHFTLNIKTEENTSLIIGKRGITLNSLQFLVNNFAKKFSSHYFRIEVDCDDYRENRKKTLEDLALNLAKKSKKIGKPVELEPMTSIERKIIHNALTGIKNVETESRGEEPHRYLVITAK</sequence>
<dbReference type="InterPro" id="IPR038008">
    <property type="entry name" value="Jag_KH"/>
</dbReference>
<comment type="similarity">
    <text evidence="6">Belongs to the KhpB RNA-binding protein family.</text>
</comment>
<accession>A0AA87DV89</accession>
<evidence type="ECO:0000256" key="4">
    <source>
        <dbReference type="ARBA" id="ARBA00023186"/>
    </source>
</evidence>
<gene>
    <name evidence="6" type="primary">khpB</name>
    <name evidence="6" type="synonym">eloR</name>
    <name evidence="8" type="ORF">HMPREF0428_01295</name>
</gene>
<dbReference type="Gene3D" id="3.30.1370.50">
    <property type="entry name" value="R3H-like domain"/>
    <property type="match status" value="1"/>
</dbReference>